<dbReference type="PANTHER" id="PTHR34205:SF2">
    <property type="entry name" value="DUF962 DOMAIN-CONTAINING PROTEIN"/>
    <property type="match status" value="1"/>
</dbReference>
<keyword evidence="3" id="KW-1185">Reference proteome</keyword>
<keyword evidence="1" id="KW-0472">Membrane</keyword>
<dbReference type="RefSeq" id="WP_009836563.1">
    <property type="nucleotide sequence ID" value="NZ_AAOH01000001.1"/>
</dbReference>
<dbReference type="PANTHER" id="PTHR34205">
    <property type="entry name" value="TRANSMEMBRANE PROTEIN"/>
    <property type="match status" value="1"/>
</dbReference>
<keyword evidence="1" id="KW-0812">Transmembrane</keyword>
<sequence length="105" mass="12489">MKQSPTPQQFSCFSAFYPYYLNEHKNRTCRWLHFIGTFLVIMLSLLTVYWSEPKILLFVPVVGYGFAWIGHFIFEKNRPATFKAPFYSLLADFRLFADMLMGKYH</sequence>
<evidence type="ECO:0000256" key="1">
    <source>
        <dbReference type="SAM" id="Phobius"/>
    </source>
</evidence>
<organism evidence="2 3">
    <name type="scientific">Pseudoalteromonas tunicata D2</name>
    <dbReference type="NCBI Taxonomy" id="87626"/>
    <lineage>
        <taxon>Bacteria</taxon>
        <taxon>Pseudomonadati</taxon>
        <taxon>Pseudomonadota</taxon>
        <taxon>Gammaproteobacteria</taxon>
        <taxon>Alteromonadales</taxon>
        <taxon>Pseudoalteromonadaceae</taxon>
        <taxon>Pseudoalteromonas</taxon>
    </lineage>
</organism>
<dbReference type="InterPro" id="IPR009305">
    <property type="entry name" value="Mpo1-like"/>
</dbReference>
<keyword evidence="1" id="KW-1133">Transmembrane helix</keyword>
<dbReference type="eggNOG" id="COG4323">
    <property type="taxonomic scope" value="Bacteria"/>
</dbReference>
<feature type="transmembrane region" description="Helical" evidence="1">
    <location>
        <begin position="55"/>
        <end position="74"/>
    </location>
</feature>
<dbReference type="EMBL" id="AAOH01000001">
    <property type="protein sequence ID" value="EAR30263.1"/>
    <property type="molecule type" value="Genomic_DNA"/>
</dbReference>
<dbReference type="OrthoDB" id="7356072at2"/>
<comment type="caution">
    <text evidence="2">The sequence shown here is derived from an EMBL/GenBank/DDBJ whole genome shotgun (WGS) entry which is preliminary data.</text>
</comment>
<dbReference type="STRING" id="87626.PTD2_01801"/>
<reference evidence="2 3" key="1">
    <citation type="submission" date="2006-02" db="EMBL/GenBank/DDBJ databases">
        <authorList>
            <person name="Moran M.A."/>
            <person name="Kjelleberg S."/>
            <person name="Egan S."/>
            <person name="Saunders N."/>
            <person name="Thomas T."/>
            <person name="Ferriera S."/>
            <person name="Johnson J."/>
            <person name="Kravitz S."/>
            <person name="Halpern A."/>
            <person name="Remington K."/>
            <person name="Beeson K."/>
            <person name="Tran B."/>
            <person name="Rogers Y.-H."/>
            <person name="Friedman R."/>
            <person name="Venter J.C."/>
        </authorList>
    </citation>
    <scope>NUCLEOTIDE SEQUENCE [LARGE SCALE GENOMIC DNA]</scope>
    <source>
        <strain evidence="2 3">D2</strain>
    </source>
</reference>
<protein>
    <recommendedName>
        <fullName evidence="4">DUF962 domain-containing protein</fullName>
    </recommendedName>
</protein>
<accession>A4C3Y1</accession>
<dbReference type="Pfam" id="PF06127">
    <property type="entry name" value="Mpo1-like"/>
    <property type="match status" value="1"/>
</dbReference>
<proteinExistence type="predicted"/>
<evidence type="ECO:0008006" key="4">
    <source>
        <dbReference type="Google" id="ProtNLM"/>
    </source>
</evidence>
<dbReference type="HOGENOM" id="CLU_140388_0_0_6"/>
<gene>
    <name evidence="2" type="ORF">PTD2_01801</name>
</gene>
<dbReference type="Proteomes" id="UP000006201">
    <property type="component" value="Unassembled WGS sequence"/>
</dbReference>
<evidence type="ECO:0000313" key="3">
    <source>
        <dbReference type="Proteomes" id="UP000006201"/>
    </source>
</evidence>
<evidence type="ECO:0000313" key="2">
    <source>
        <dbReference type="EMBL" id="EAR30263.1"/>
    </source>
</evidence>
<dbReference type="AlphaFoldDB" id="A4C3Y1"/>
<name>A4C3Y1_9GAMM</name>
<feature type="transmembrane region" description="Helical" evidence="1">
    <location>
        <begin position="31"/>
        <end position="49"/>
    </location>
</feature>